<feature type="transmembrane region" description="Helical" evidence="8">
    <location>
        <begin position="260"/>
        <end position="285"/>
    </location>
</feature>
<dbReference type="SUPFAM" id="SSF103473">
    <property type="entry name" value="MFS general substrate transporter"/>
    <property type="match status" value="1"/>
</dbReference>
<dbReference type="RefSeq" id="WP_082625602.1">
    <property type="nucleotide sequence ID" value="NZ_CABKVG010000008.1"/>
</dbReference>
<name>A0ABY4E405_9NEIS</name>
<dbReference type="PANTHER" id="PTHR43045:SF1">
    <property type="entry name" value="SHIKIMATE TRANSPORTER"/>
    <property type="match status" value="1"/>
</dbReference>
<evidence type="ECO:0000256" key="6">
    <source>
        <dbReference type="ARBA" id="ARBA00023136"/>
    </source>
</evidence>
<evidence type="ECO:0000259" key="9">
    <source>
        <dbReference type="PROSITE" id="PS50850"/>
    </source>
</evidence>
<feature type="transmembrane region" description="Helical" evidence="8">
    <location>
        <begin position="170"/>
        <end position="192"/>
    </location>
</feature>
<sequence length="448" mass="48173">MHTPSQTNKPTRTASTDASISHTTVQKQPKRAAAAAFMGTAIEYYDFYIYALASALIFGQLFFKTDNAFIGTMASFATFAIGLFIRPIGGIFFGHIGDKIGRKKSLMITLFLMGVSTVCIGLLPTFEQAGIIAPILLIVLRLAQGLAVGGEWGGAVLIAGEHAPTGRRAFFASFAQLGSPAGLILATLAFKLITSMPEEDFMSYGWRLPFLASFVMLIVGFLIRHGVHESPEFVEEQQKKQAQPATQVPLLELFKESKAVIGLALCANVLGVAGFYFATTFMVAYTTQFAGLDKGMILDAMLIVAVLHFFNTPIAAYFGEKLGTRKFLIITSAICAITPFAMFPLVLQGSLGMVALGLWLPMWCMSSFYSLVAGFTSSLFPVHLRYSGISVAYQMCSAVAGGLTPLIATTIAQQSGGSTLALSLFFTLLCVISCVAVVMLNPKKYPTH</sequence>
<evidence type="ECO:0000256" key="2">
    <source>
        <dbReference type="ARBA" id="ARBA00022448"/>
    </source>
</evidence>
<keyword evidence="4 8" id="KW-0812">Transmembrane</keyword>
<feature type="transmembrane region" description="Helical" evidence="8">
    <location>
        <begin position="106"/>
        <end position="126"/>
    </location>
</feature>
<feature type="transmembrane region" description="Helical" evidence="8">
    <location>
        <begin position="297"/>
        <end position="318"/>
    </location>
</feature>
<feature type="transmembrane region" description="Helical" evidence="8">
    <location>
        <begin position="69"/>
        <end position="94"/>
    </location>
</feature>
<gene>
    <name evidence="10" type="ORF">LVJ82_03250</name>
</gene>
<feature type="transmembrane region" description="Helical" evidence="8">
    <location>
        <begin position="392"/>
        <end position="412"/>
    </location>
</feature>
<protein>
    <submittedName>
        <fullName evidence="10">MHS family MFS transporter</fullName>
    </submittedName>
</protein>
<feature type="transmembrane region" description="Helical" evidence="8">
    <location>
        <begin position="327"/>
        <end position="347"/>
    </location>
</feature>
<keyword evidence="2" id="KW-0813">Transport</keyword>
<dbReference type="CDD" id="cd17369">
    <property type="entry name" value="MFS_ShiA_like"/>
    <property type="match status" value="1"/>
</dbReference>
<evidence type="ECO:0000256" key="7">
    <source>
        <dbReference type="SAM" id="MobiDB-lite"/>
    </source>
</evidence>
<feature type="transmembrane region" description="Helical" evidence="8">
    <location>
        <begin position="359"/>
        <end position="380"/>
    </location>
</feature>
<evidence type="ECO:0000256" key="1">
    <source>
        <dbReference type="ARBA" id="ARBA00004651"/>
    </source>
</evidence>
<evidence type="ECO:0000313" key="10">
    <source>
        <dbReference type="EMBL" id="UOO90019.1"/>
    </source>
</evidence>
<dbReference type="PROSITE" id="PS50850">
    <property type="entry name" value="MFS"/>
    <property type="match status" value="1"/>
</dbReference>
<keyword evidence="5 8" id="KW-1133">Transmembrane helix</keyword>
<evidence type="ECO:0000256" key="8">
    <source>
        <dbReference type="SAM" id="Phobius"/>
    </source>
</evidence>
<proteinExistence type="predicted"/>
<evidence type="ECO:0000256" key="4">
    <source>
        <dbReference type="ARBA" id="ARBA00022692"/>
    </source>
</evidence>
<keyword evidence="6 8" id="KW-0472">Membrane</keyword>
<organism evidence="10 11">
    <name type="scientific">Vitreoscilla massiliensis</name>
    <dbReference type="NCBI Taxonomy" id="1689272"/>
    <lineage>
        <taxon>Bacteria</taxon>
        <taxon>Pseudomonadati</taxon>
        <taxon>Pseudomonadota</taxon>
        <taxon>Betaproteobacteria</taxon>
        <taxon>Neisseriales</taxon>
        <taxon>Neisseriaceae</taxon>
        <taxon>Vitreoscilla</taxon>
    </lineage>
</organism>
<feature type="transmembrane region" description="Helical" evidence="8">
    <location>
        <begin position="418"/>
        <end position="440"/>
    </location>
</feature>
<evidence type="ECO:0000313" key="11">
    <source>
        <dbReference type="Proteomes" id="UP000832011"/>
    </source>
</evidence>
<dbReference type="PANTHER" id="PTHR43045">
    <property type="entry name" value="SHIKIMATE TRANSPORTER"/>
    <property type="match status" value="1"/>
</dbReference>
<feature type="region of interest" description="Disordered" evidence="7">
    <location>
        <begin position="1"/>
        <end position="22"/>
    </location>
</feature>
<feature type="domain" description="Major facilitator superfamily (MFS) profile" evidence="9">
    <location>
        <begin position="32"/>
        <end position="445"/>
    </location>
</feature>
<dbReference type="Proteomes" id="UP000832011">
    <property type="component" value="Chromosome"/>
</dbReference>
<reference evidence="10 11" key="1">
    <citation type="journal article" date="2022" name="Res Sq">
        <title>Evolution of multicellular longitudinally dividing oral cavity symbionts (Neisseriaceae).</title>
        <authorList>
            <person name="Nyongesa S."/>
            <person name="Weber P."/>
            <person name="Bernet E."/>
            <person name="Pullido F."/>
            <person name="Nieckarz M."/>
            <person name="Delaby M."/>
            <person name="Nieves C."/>
            <person name="Viehboeck T."/>
            <person name="Krause N."/>
            <person name="Rivera-Millot A."/>
            <person name="Nakamura A."/>
            <person name="Vischer N."/>
            <person name="VanNieuwenhze M."/>
            <person name="Brun Y."/>
            <person name="Cava F."/>
            <person name="Bulgheresi S."/>
            <person name="Veyrier F."/>
        </authorList>
    </citation>
    <scope>NUCLEOTIDE SEQUENCE [LARGE SCALE GENOMIC DNA]</scope>
    <source>
        <strain evidence="10 11">SN4</strain>
    </source>
</reference>
<dbReference type="Gene3D" id="1.20.1250.20">
    <property type="entry name" value="MFS general substrate transporter like domains"/>
    <property type="match status" value="2"/>
</dbReference>
<dbReference type="InterPro" id="IPR036259">
    <property type="entry name" value="MFS_trans_sf"/>
</dbReference>
<evidence type="ECO:0000256" key="3">
    <source>
        <dbReference type="ARBA" id="ARBA00022475"/>
    </source>
</evidence>
<comment type="subcellular location">
    <subcellularLocation>
        <location evidence="1">Cell membrane</location>
        <topology evidence="1">Multi-pass membrane protein</topology>
    </subcellularLocation>
</comment>
<dbReference type="InterPro" id="IPR020846">
    <property type="entry name" value="MFS_dom"/>
</dbReference>
<dbReference type="EMBL" id="CP091511">
    <property type="protein sequence ID" value="UOO90019.1"/>
    <property type="molecule type" value="Genomic_DNA"/>
</dbReference>
<accession>A0ABY4E405</accession>
<keyword evidence="3" id="KW-1003">Cell membrane</keyword>
<feature type="transmembrane region" description="Helical" evidence="8">
    <location>
        <begin position="204"/>
        <end position="223"/>
    </location>
</feature>
<dbReference type="InterPro" id="IPR011701">
    <property type="entry name" value="MFS"/>
</dbReference>
<dbReference type="Pfam" id="PF07690">
    <property type="entry name" value="MFS_1"/>
    <property type="match status" value="1"/>
</dbReference>
<evidence type="ECO:0000256" key="5">
    <source>
        <dbReference type="ARBA" id="ARBA00022989"/>
    </source>
</evidence>
<keyword evidence="11" id="KW-1185">Reference proteome</keyword>
<feature type="transmembrane region" description="Helical" evidence="8">
    <location>
        <begin position="132"/>
        <end position="158"/>
    </location>
</feature>